<dbReference type="RefSeq" id="WP_164349207.1">
    <property type="nucleotide sequence ID" value="NZ_JAAGLQ010000642.1"/>
</dbReference>
<name>A0A6N9U840_STRHA</name>
<reference evidence="1 2" key="1">
    <citation type="submission" date="2020-01" db="EMBL/GenBank/DDBJ databases">
        <title>Insect and environment-associated Actinomycetes.</title>
        <authorList>
            <person name="Currrie C."/>
            <person name="Chevrette M."/>
            <person name="Carlson C."/>
            <person name="Stubbendieck R."/>
            <person name="Wendt-Pienkowski E."/>
        </authorList>
    </citation>
    <scope>NUCLEOTIDE SEQUENCE [LARGE SCALE GENOMIC DNA]</scope>
    <source>
        <strain evidence="1 2">SID11342</strain>
    </source>
</reference>
<gene>
    <name evidence="1" type="ORF">G3I29_30595</name>
</gene>
<dbReference type="Pfam" id="PF13416">
    <property type="entry name" value="SBP_bac_8"/>
    <property type="match status" value="1"/>
</dbReference>
<protein>
    <submittedName>
        <fullName evidence="1">Carbohydrate ABC transporter substrate-binding protein</fullName>
    </submittedName>
</protein>
<evidence type="ECO:0000313" key="1">
    <source>
        <dbReference type="EMBL" id="NEA19727.1"/>
    </source>
</evidence>
<organism evidence="1 2">
    <name type="scientific">Streptomyces halstedii</name>
    <dbReference type="NCBI Taxonomy" id="1944"/>
    <lineage>
        <taxon>Bacteria</taxon>
        <taxon>Bacillati</taxon>
        <taxon>Actinomycetota</taxon>
        <taxon>Actinomycetes</taxon>
        <taxon>Kitasatosporales</taxon>
        <taxon>Streptomycetaceae</taxon>
        <taxon>Streptomyces</taxon>
    </lineage>
</organism>
<comment type="caution">
    <text evidence="1">The sequence shown here is derived from an EMBL/GenBank/DDBJ whole genome shotgun (WGS) entry which is preliminary data.</text>
</comment>
<dbReference type="Proteomes" id="UP000471293">
    <property type="component" value="Unassembled WGS sequence"/>
</dbReference>
<proteinExistence type="predicted"/>
<dbReference type="SUPFAM" id="SSF53850">
    <property type="entry name" value="Periplasmic binding protein-like II"/>
    <property type="match status" value="1"/>
</dbReference>
<accession>A0A6N9U840</accession>
<dbReference type="EMBL" id="JAAGLQ010000642">
    <property type="protein sequence ID" value="NEA19727.1"/>
    <property type="molecule type" value="Genomic_DNA"/>
</dbReference>
<dbReference type="Gene3D" id="3.40.190.10">
    <property type="entry name" value="Periplasmic binding protein-like II"/>
    <property type="match status" value="2"/>
</dbReference>
<evidence type="ECO:0000313" key="2">
    <source>
        <dbReference type="Proteomes" id="UP000471293"/>
    </source>
</evidence>
<dbReference type="AlphaFoldDB" id="A0A6N9U840"/>
<dbReference type="InterPro" id="IPR006059">
    <property type="entry name" value="SBP"/>
</dbReference>
<sequence>MTDYRGLTWDHPRGTAALRAAAARFSGEGHGHTLTWDSQPLDGFESHPIGDLCARYDLVVLDHPHLGDALEADALRPLDDLLPDVVLQEWRAGAVGSAARSYTLDGRLWAAPLDVATQVAALHRAAVPEPPRTWTAALELAETMPGALSLAGPHALLTYFSLCVALGDAPAVRADAVPLVGRETGVAALEAMRAFLDRCDPATAGLNPIALLEHVADGRVAYCPFVYGYVNYASAEGSPVRFADVPRLSPGGPLGSVLGGTGLALSRRAPVTEELVRHIVWLLSAETQRGYLPRHQAQPARREAWTDPAVNAHSGDFYADTLATTESAWVRPRYPGYTEFQQVASELIRDGLLNGRPATALHDDLEALHRTAAEGRAALGEEPPAVLHRK</sequence>